<keyword evidence="1" id="KW-0547">Nucleotide-binding</keyword>
<dbReference type="InterPro" id="IPR027417">
    <property type="entry name" value="P-loop_NTPase"/>
</dbReference>
<name>A0AAD7VRK8_9ASCO</name>
<organism evidence="3 4">
    <name type="scientific">Lipomyces tetrasporus</name>
    <dbReference type="NCBI Taxonomy" id="54092"/>
    <lineage>
        <taxon>Eukaryota</taxon>
        <taxon>Fungi</taxon>
        <taxon>Dikarya</taxon>
        <taxon>Ascomycota</taxon>
        <taxon>Saccharomycotina</taxon>
        <taxon>Lipomycetes</taxon>
        <taxon>Lipomycetales</taxon>
        <taxon>Lipomycetaceae</taxon>
        <taxon>Lipomyces</taxon>
    </lineage>
</organism>
<evidence type="ECO:0000313" key="3">
    <source>
        <dbReference type="EMBL" id="KAJ8099026.1"/>
    </source>
</evidence>
<dbReference type="SUPFAM" id="SSF52540">
    <property type="entry name" value="P-loop containing nucleoside triphosphate hydrolases"/>
    <property type="match status" value="1"/>
</dbReference>
<dbReference type="Gene3D" id="3.40.50.300">
    <property type="entry name" value="P-loop containing nucleotide triphosphate hydrolases"/>
    <property type="match status" value="1"/>
</dbReference>
<sequence>MAVGARRVLGVYSPITVSLAPYLGKGQMRWNEAVHTRIDMTANMLGQMKKVKLLGFTGKLASFVQKLRATEIQTSARNWDPETDPGMSVNSPAAGKAEFESTTAEPPMFSDDDSLQGYGPRHLIHSWDKKMERNFPRCNHFGSGKTTFLRAILNELPEIEGELASYGSTFAFCDQSPWLVNSTVQKNIIGPAHSMSIGVTSIRRSDCGWQQGDDTKPVQGSGLKRIAIARSVHAKADIILIDVD</sequence>
<evidence type="ECO:0000256" key="1">
    <source>
        <dbReference type="ARBA" id="ARBA00022741"/>
    </source>
</evidence>
<keyword evidence="4" id="KW-1185">Reference proteome</keyword>
<dbReference type="PANTHER" id="PTHR24223">
    <property type="entry name" value="ATP-BINDING CASSETTE SUB-FAMILY C"/>
    <property type="match status" value="1"/>
</dbReference>
<dbReference type="PANTHER" id="PTHR24223:SF269">
    <property type="entry name" value="ABC MULTIDRUG TRANSPORTER (EUROFUNG)-RELATED"/>
    <property type="match status" value="1"/>
</dbReference>
<reference evidence="3" key="1">
    <citation type="submission" date="2023-03" db="EMBL/GenBank/DDBJ databases">
        <title>Near-Complete genome sequence of Lipomyces tetrasporous NRRL Y-64009, an oleaginous yeast capable of growing on lignocellulosic hydrolysates.</title>
        <authorList>
            <consortium name="Lawrence Berkeley National Laboratory"/>
            <person name="Jagtap S.S."/>
            <person name="Liu J.-J."/>
            <person name="Walukiewicz H.E."/>
            <person name="Pangilinan J."/>
            <person name="Lipzen A."/>
            <person name="Ahrendt S."/>
            <person name="Koriabine M."/>
            <person name="Cobaugh K."/>
            <person name="Salamov A."/>
            <person name="Yoshinaga Y."/>
            <person name="Ng V."/>
            <person name="Daum C."/>
            <person name="Grigoriev I.V."/>
            <person name="Slininger P.J."/>
            <person name="Dien B.S."/>
            <person name="Jin Y.-S."/>
            <person name="Rao C.V."/>
        </authorList>
    </citation>
    <scope>NUCLEOTIDE SEQUENCE</scope>
    <source>
        <strain evidence="3">NRRL Y-64009</strain>
    </source>
</reference>
<dbReference type="RefSeq" id="XP_056042476.1">
    <property type="nucleotide sequence ID" value="XM_056186020.1"/>
</dbReference>
<dbReference type="InterPro" id="IPR050173">
    <property type="entry name" value="ABC_transporter_C-like"/>
</dbReference>
<gene>
    <name evidence="3" type="ORF">POJ06DRAFT_238940</name>
</gene>
<comment type="caution">
    <text evidence="3">The sequence shown here is derived from an EMBL/GenBank/DDBJ whole genome shotgun (WGS) entry which is preliminary data.</text>
</comment>
<protein>
    <submittedName>
        <fullName evidence="3">Uncharacterized protein</fullName>
    </submittedName>
</protein>
<dbReference type="GO" id="GO:0016020">
    <property type="term" value="C:membrane"/>
    <property type="evidence" value="ECO:0007669"/>
    <property type="project" value="TreeGrafter"/>
</dbReference>
<evidence type="ECO:0000256" key="2">
    <source>
        <dbReference type="ARBA" id="ARBA00022840"/>
    </source>
</evidence>
<proteinExistence type="predicted"/>
<dbReference type="Proteomes" id="UP001217417">
    <property type="component" value="Unassembled WGS sequence"/>
</dbReference>
<accession>A0AAD7VRK8</accession>
<dbReference type="EMBL" id="JARPMG010000007">
    <property type="protein sequence ID" value="KAJ8099026.1"/>
    <property type="molecule type" value="Genomic_DNA"/>
</dbReference>
<dbReference type="GO" id="GO:0005524">
    <property type="term" value="F:ATP binding"/>
    <property type="evidence" value="ECO:0007669"/>
    <property type="project" value="UniProtKB-KW"/>
</dbReference>
<dbReference type="GeneID" id="80881186"/>
<dbReference type="GO" id="GO:0042626">
    <property type="term" value="F:ATPase-coupled transmembrane transporter activity"/>
    <property type="evidence" value="ECO:0007669"/>
    <property type="project" value="TreeGrafter"/>
</dbReference>
<dbReference type="AlphaFoldDB" id="A0AAD7VRK8"/>
<evidence type="ECO:0000313" key="4">
    <source>
        <dbReference type="Proteomes" id="UP001217417"/>
    </source>
</evidence>
<keyword evidence="2" id="KW-0067">ATP-binding</keyword>